<gene>
    <name evidence="1" type="ORF">Ah1_00099</name>
</gene>
<reference evidence="1 2" key="1">
    <citation type="submission" date="2017-10" db="EMBL/GenBank/DDBJ databases">
        <title>Antibacterial composition for extension of chilled fish shelf life and decreasing of risk of food-borne infections, bacteriophage strains for its preparation.</title>
        <authorList>
            <person name="Zulkarneev E.R."/>
            <person name="Aleshkin A.V."/>
            <person name="Rubalsky O.V."/>
            <person name="Kiseleva I.A."/>
            <person name="Rubalskii E.O."/>
            <person name="Lebedev S.N."/>
        </authorList>
    </citation>
    <scope>NUCLEOTIDE SEQUENCE [LARGE SCALE GENOMIC DNA]</scope>
</reference>
<evidence type="ECO:0000313" key="1">
    <source>
        <dbReference type="EMBL" id="AUE22640.1"/>
    </source>
</evidence>
<evidence type="ECO:0000313" key="2">
    <source>
        <dbReference type="Proteomes" id="UP000240934"/>
    </source>
</evidence>
<accession>A0A2H4YEP4</accession>
<proteinExistence type="predicted"/>
<keyword evidence="2" id="KW-1185">Reference proteome</keyword>
<protein>
    <submittedName>
        <fullName evidence="1">Uncharacterized protein</fullName>
    </submittedName>
</protein>
<organism evidence="1 2">
    <name type="scientific">Aeromonas phage Ah1</name>
    <dbReference type="NCBI Taxonomy" id="2053701"/>
    <lineage>
        <taxon>Viruses</taxon>
        <taxon>Duplodnaviria</taxon>
        <taxon>Heunggongvirae</taxon>
        <taxon>Uroviricota</taxon>
        <taxon>Caudoviricetes</taxon>
        <taxon>Pantevenvirales</taxon>
        <taxon>Straboviridae</taxon>
        <taxon>Cinqassovirus</taxon>
        <taxon>Cinqassovirus ah1</taxon>
    </lineage>
</organism>
<dbReference type="Proteomes" id="UP000240934">
    <property type="component" value="Segment"/>
</dbReference>
<dbReference type="EMBL" id="MG250483">
    <property type="protein sequence ID" value="AUE22640.1"/>
    <property type="molecule type" value="Genomic_DNA"/>
</dbReference>
<name>A0A2H4YEP4_9CAUD</name>
<sequence length="159" mass="18383">MTQVLKNRHPTVSSDVRNEIKTYIMTVFLSLVKTKRVTPTMMYGVLERDPVFVDALNRCPDLMLITGPNPKNPNQVDRRPRWKSIVRELLRPATSKIKFNKQGIFHDGEAWTMKQESKQNDLSKLFDKEEMSLPTTRMYRDCLVVTVPAGMKVLVETSK</sequence>